<evidence type="ECO:0000256" key="7">
    <source>
        <dbReference type="SAM" id="Phobius"/>
    </source>
</evidence>
<dbReference type="EC" id="2.7.13.3" evidence="2"/>
<evidence type="ECO:0000256" key="6">
    <source>
        <dbReference type="SAM" id="MobiDB-lite"/>
    </source>
</evidence>
<dbReference type="InterPro" id="IPR003594">
    <property type="entry name" value="HATPase_dom"/>
</dbReference>
<dbReference type="CDD" id="cd16917">
    <property type="entry name" value="HATPase_UhpB-NarQ-NarX-like"/>
    <property type="match status" value="1"/>
</dbReference>
<keyword evidence="5" id="KW-0902">Two-component regulatory system</keyword>
<feature type="transmembrane region" description="Helical" evidence="7">
    <location>
        <begin position="16"/>
        <end position="35"/>
    </location>
</feature>
<feature type="domain" description="Histidine kinase/HSP90-like ATPase" evidence="8">
    <location>
        <begin position="553"/>
        <end position="632"/>
    </location>
</feature>
<evidence type="ECO:0000256" key="5">
    <source>
        <dbReference type="ARBA" id="ARBA00023012"/>
    </source>
</evidence>
<dbReference type="PANTHER" id="PTHR24421:SF10">
    <property type="entry name" value="NITRATE_NITRITE SENSOR PROTEIN NARQ"/>
    <property type="match status" value="1"/>
</dbReference>
<dbReference type="PANTHER" id="PTHR24421">
    <property type="entry name" value="NITRATE/NITRITE SENSOR PROTEIN NARX-RELATED"/>
    <property type="match status" value="1"/>
</dbReference>
<keyword evidence="3" id="KW-0808">Transferase</keyword>
<feature type="transmembrane region" description="Helical" evidence="7">
    <location>
        <begin position="184"/>
        <end position="202"/>
    </location>
</feature>
<evidence type="ECO:0000256" key="4">
    <source>
        <dbReference type="ARBA" id="ARBA00022777"/>
    </source>
</evidence>
<organism evidence="9 10">
    <name type="scientific">Streptomyces heliomycini</name>
    <dbReference type="NCBI Taxonomy" id="284032"/>
    <lineage>
        <taxon>Bacteria</taxon>
        <taxon>Bacillati</taxon>
        <taxon>Actinomycetota</taxon>
        <taxon>Actinomycetes</taxon>
        <taxon>Kitasatosporales</taxon>
        <taxon>Streptomycetaceae</taxon>
        <taxon>Streptomyces</taxon>
    </lineage>
</organism>
<dbReference type="RefSeq" id="WP_380954040.1">
    <property type="nucleotide sequence ID" value="NZ_JBHMDI010000001.1"/>
</dbReference>
<dbReference type="InterPro" id="IPR050482">
    <property type="entry name" value="Sensor_HK_TwoCompSys"/>
</dbReference>
<dbReference type="EMBL" id="JBHMDI010000001">
    <property type="protein sequence ID" value="MFB9345906.1"/>
    <property type="molecule type" value="Genomic_DNA"/>
</dbReference>
<gene>
    <name evidence="9" type="ORF">ACFFUA_00245</name>
</gene>
<feature type="region of interest" description="Disordered" evidence="6">
    <location>
        <begin position="310"/>
        <end position="332"/>
    </location>
</feature>
<feature type="transmembrane region" description="Helical" evidence="7">
    <location>
        <begin position="93"/>
        <end position="116"/>
    </location>
</feature>
<comment type="caution">
    <text evidence="9">The sequence shown here is derived from an EMBL/GenBank/DDBJ whole genome shotgun (WGS) entry which is preliminary data.</text>
</comment>
<proteinExistence type="predicted"/>
<evidence type="ECO:0000313" key="10">
    <source>
        <dbReference type="Proteomes" id="UP001589753"/>
    </source>
</evidence>
<keyword evidence="7" id="KW-0472">Membrane</keyword>
<evidence type="ECO:0000259" key="8">
    <source>
        <dbReference type="Pfam" id="PF02518"/>
    </source>
</evidence>
<dbReference type="Proteomes" id="UP001589753">
    <property type="component" value="Unassembled WGS sequence"/>
</dbReference>
<keyword evidence="7" id="KW-1133">Transmembrane helix</keyword>
<comment type="catalytic activity">
    <reaction evidence="1">
        <text>ATP + protein L-histidine = ADP + protein N-phospho-L-histidine.</text>
        <dbReference type="EC" id="2.7.13.3"/>
    </reaction>
</comment>
<reference evidence="9 10" key="1">
    <citation type="submission" date="2024-09" db="EMBL/GenBank/DDBJ databases">
        <authorList>
            <person name="Sun Q."/>
            <person name="Mori K."/>
        </authorList>
    </citation>
    <scope>NUCLEOTIDE SEQUENCE [LARGE SCALE GENOMIC DNA]</scope>
    <source>
        <strain evidence="9 10">JCM 9767</strain>
    </source>
</reference>
<dbReference type="SUPFAM" id="SSF55874">
    <property type="entry name" value="ATPase domain of HSP90 chaperone/DNA topoisomerase II/histidine kinase"/>
    <property type="match status" value="1"/>
</dbReference>
<dbReference type="InterPro" id="IPR036890">
    <property type="entry name" value="HATPase_C_sf"/>
</dbReference>
<accession>A0ABV5L169</accession>
<dbReference type="GO" id="GO:0016301">
    <property type="term" value="F:kinase activity"/>
    <property type="evidence" value="ECO:0007669"/>
    <property type="project" value="UniProtKB-KW"/>
</dbReference>
<dbReference type="Pfam" id="PF02518">
    <property type="entry name" value="HATPase_c"/>
    <property type="match status" value="1"/>
</dbReference>
<keyword evidence="7" id="KW-0812">Transmembrane</keyword>
<evidence type="ECO:0000256" key="3">
    <source>
        <dbReference type="ARBA" id="ARBA00022679"/>
    </source>
</evidence>
<dbReference type="Gene3D" id="3.30.565.10">
    <property type="entry name" value="Histidine kinase-like ATPase, C-terminal domain"/>
    <property type="match status" value="1"/>
</dbReference>
<keyword evidence="4 9" id="KW-0418">Kinase</keyword>
<sequence length="634" mass="66631">MTAAAVTPAERHGWRLPTGVVAALATGCCGAWAYGRAGASWTDVLRDLTVGWSYAAAGLVAWWRRPGNGTGPLMLAEGLTWFLGNLQGTAVPGLFAVGAWTEALNLAVLAHLLLAYPEGRLTTVTDRRVVSAGYLLVGVGGLIRTLLYDPAAVGTASYLNCRTCGPNALLLHSDPGLFAAVDLGYRWLGVVLTLLCVTRLVSRWRGGGPARRRALIPAWIAVAVAVAFIGWEMLYVLAPGALGPAATALALPSDLSQIAVPFAFLAGLLRMRLRRAAIADLVTEAAAGPGLRHLQEALARALGDPSAQLGLRTEGGSAAGSGGSGDTDETRGWDGIEVLDAVPPAYIDPYGRPLFPPALGETGRSVTPVGDTADEDPHSAVLVHDSALDDEPELLAAAGAAVRLCLRAVRLRAEIRAREERTAEVRSRLLRAADDQRRELERNLHDGAQTRLVLALMTLRRAGSLLVRGDGRDDRTGEEDAALRRAVVEAEKTLRQALEDLRELAQGIHPALLTREGIGPAVTAVAERSPLPAEVTAEPGRYPPFIESAAYFTVCEALSNTVKHARAERVRISVRREGALLVVEVTDDGTGGADPAGGTGLSLLADRLAAAGGVLRVCDGPEGGTRVRAELPCA</sequence>
<name>A0ABV5L169_9ACTN</name>
<keyword evidence="10" id="KW-1185">Reference proteome</keyword>
<evidence type="ECO:0000256" key="2">
    <source>
        <dbReference type="ARBA" id="ARBA00012438"/>
    </source>
</evidence>
<feature type="transmembrane region" description="Helical" evidence="7">
    <location>
        <begin position="214"/>
        <end position="237"/>
    </location>
</feature>
<protein>
    <recommendedName>
        <fullName evidence="2">histidine kinase</fullName>
        <ecNumber evidence="2">2.7.13.3</ecNumber>
    </recommendedName>
</protein>
<feature type="transmembrane region" description="Helical" evidence="7">
    <location>
        <begin position="128"/>
        <end position="147"/>
    </location>
</feature>
<evidence type="ECO:0000313" key="9">
    <source>
        <dbReference type="EMBL" id="MFB9345906.1"/>
    </source>
</evidence>
<evidence type="ECO:0000256" key="1">
    <source>
        <dbReference type="ARBA" id="ARBA00000085"/>
    </source>
</evidence>
<feature type="transmembrane region" description="Helical" evidence="7">
    <location>
        <begin position="249"/>
        <end position="269"/>
    </location>
</feature>